<accession>A0A9P6QP33</accession>
<keyword evidence="3" id="KW-1185">Reference proteome</keyword>
<organism evidence="2 3">
    <name type="scientific">Actinomortierella ambigua</name>
    <dbReference type="NCBI Taxonomy" id="1343610"/>
    <lineage>
        <taxon>Eukaryota</taxon>
        <taxon>Fungi</taxon>
        <taxon>Fungi incertae sedis</taxon>
        <taxon>Mucoromycota</taxon>
        <taxon>Mortierellomycotina</taxon>
        <taxon>Mortierellomycetes</taxon>
        <taxon>Mortierellales</taxon>
        <taxon>Mortierellaceae</taxon>
        <taxon>Actinomortierella</taxon>
    </lineage>
</organism>
<feature type="compositionally biased region" description="Basic and acidic residues" evidence="1">
    <location>
        <begin position="170"/>
        <end position="192"/>
    </location>
</feature>
<feature type="compositionally biased region" description="Low complexity" evidence="1">
    <location>
        <begin position="89"/>
        <end position="99"/>
    </location>
</feature>
<feature type="compositionally biased region" description="Basic and acidic residues" evidence="1">
    <location>
        <begin position="241"/>
        <end position="258"/>
    </location>
</feature>
<reference evidence="2" key="1">
    <citation type="journal article" date="2020" name="Fungal Divers.">
        <title>Resolving the Mortierellaceae phylogeny through synthesis of multi-gene phylogenetics and phylogenomics.</title>
        <authorList>
            <person name="Vandepol N."/>
            <person name="Liber J."/>
            <person name="Desiro A."/>
            <person name="Na H."/>
            <person name="Kennedy M."/>
            <person name="Barry K."/>
            <person name="Grigoriev I.V."/>
            <person name="Miller A.N."/>
            <person name="O'Donnell K."/>
            <person name="Stajich J.E."/>
            <person name="Bonito G."/>
        </authorList>
    </citation>
    <scope>NUCLEOTIDE SEQUENCE</scope>
    <source>
        <strain evidence="2">BC1065</strain>
    </source>
</reference>
<evidence type="ECO:0000313" key="2">
    <source>
        <dbReference type="EMBL" id="KAG0270337.1"/>
    </source>
</evidence>
<dbReference type="Proteomes" id="UP000807716">
    <property type="component" value="Unassembled WGS sequence"/>
</dbReference>
<feature type="compositionally biased region" description="Acidic residues" evidence="1">
    <location>
        <begin position="259"/>
        <end position="289"/>
    </location>
</feature>
<protein>
    <submittedName>
        <fullName evidence="2">Uncharacterized protein</fullName>
    </submittedName>
</protein>
<feature type="region of interest" description="Disordered" evidence="1">
    <location>
        <begin position="28"/>
        <end position="99"/>
    </location>
</feature>
<feature type="region of interest" description="Disordered" evidence="1">
    <location>
        <begin position="345"/>
        <end position="370"/>
    </location>
</feature>
<dbReference type="OrthoDB" id="2446627at2759"/>
<sequence>MAASAASVAVVTKNGIYHHIERREVLPATVGEASADSAGTPWPHSPYTPKPGSGGGEGGGGSGELQPGPSKKKKRSGFLSELKEDGEPDAAAAAAVASTVVDKDAGDGKHEAIFGDNDEVVATAFQSSLSSSGGARLKDQGADLKGRIDFVGLASNAGKQQQQQQQHRAQKQESAKEEEQQENDDHHRHEVKGGVAASGEKFEHMDIWNEDDDEEAASGLLQPTQFPSRDLFGENAEEVDADIRVAPEHIAHSEHDYLDDSDEDGEDEDGLGNDNNNDDNNNDDDDDESNASTTIEWSVDEWEEEFDGDLADWSDWIDEHDELERQEPEMTMKIKVKVMGHARLVHTGDEEKNKDKDESPYQRLFSESWF</sequence>
<name>A0A9P6QP33_9FUNG</name>
<comment type="caution">
    <text evidence="2">The sequence shown here is derived from an EMBL/GenBank/DDBJ whole genome shotgun (WGS) entry which is preliminary data.</text>
</comment>
<gene>
    <name evidence="2" type="ORF">DFQ27_008352</name>
</gene>
<dbReference type="EMBL" id="JAAAJB010000007">
    <property type="protein sequence ID" value="KAG0270337.1"/>
    <property type="molecule type" value="Genomic_DNA"/>
</dbReference>
<evidence type="ECO:0000313" key="3">
    <source>
        <dbReference type="Proteomes" id="UP000807716"/>
    </source>
</evidence>
<evidence type="ECO:0000256" key="1">
    <source>
        <dbReference type="SAM" id="MobiDB-lite"/>
    </source>
</evidence>
<feature type="region of interest" description="Disordered" evidence="1">
    <location>
        <begin position="154"/>
        <end position="302"/>
    </location>
</feature>
<proteinExistence type="predicted"/>
<feature type="compositionally biased region" description="Basic and acidic residues" evidence="1">
    <location>
        <begin position="346"/>
        <end position="360"/>
    </location>
</feature>
<feature type="compositionally biased region" description="Gly residues" evidence="1">
    <location>
        <begin position="52"/>
        <end position="63"/>
    </location>
</feature>
<dbReference type="AlphaFoldDB" id="A0A9P6QP33"/>